<dbReference type="GO" id="GO:0016788">
    <property type="term" value="F:hydrolase activity, acting on ester bonds"/>
    <property type="evidence" value="ECO:0007669"/>
    <property type="project" value="InterPro"/>
</dbReference>
<reference evidence="7" key="1">
    <citation type="submission" date="2021-08" db="EMBL/GenBank/DDBJ databases">
        <title>Genome of a novel bacterium of the phylum Verrucomicrobia, Oleiharenicola sp. KSB-15.</title>
        <authorList>
            <person name="Chung J.-H."/>
            <person name="Ahn J.-H."/>
            <person name="Yoon Y."/>
            <person name="Kim D.-Y."/>
            <person name="An S.-H."/>
            <person name="Park I."/>
            <person name="Yeon J."/>
        </authorList>
    </citation>
    <scope>NUCLEOTIDE SEQUENCE</scope>
    <source>
        <strain evidence="7">KSB-15</strain>
    </source>
</reference>
<keyword evidence="4" id="KW-0862">Zinc</keyword>
<dbReference type="InterPro" id="IPR055438">
    <property type="entry name" value="AstE_AspA_cat"/>
</dbReference>
<sequence>MGSAAGVPLLALTRRTSGPRPRIYLSAGIHGDEPAPPHALLRLLETGVFDARATWFVCPLLNPAGFVGGTREGPLAIDLNRDYLAPRSLEIQAHTAWLARQPPFDLALCLHEDWEATGFYLYELNAAGQPTLAPAILAAAGATCPIDLADLIDGRAAQGGLIRPLLDPAARPDWPEALYLRAHHTSLTYTLESASRLPLEERVATLVAAVQAAVKALTVAPRKTPPNPGAAAL</sequence>
<protein>
    <submittedName>
        <fullName evidence="7">M14 family metallocarboxypeptidase</fullName>
    </submittedName>
</protein>
<keyword evidence="2" id="KW-0479">Metal-binding</keyword>
<dbReference type="EMBL" id="CP080507">
    <property type="protein sequence ID" value="QYM80780.1"/>
    <property type="molecule type" value="Genomic_DNA"/>
</dbReference>
<comment type="cofactor">
    <cofactor evidence="1">
        <name>Zn(2+)</name>
        <dbReference type="ChEBI" id="CHEBI:29105"/>
    </cofactor>
</comment>
<name>A0A8F9TZ30_9BACT</name>
<keyword evidence="3" id="KW-0378">Hydrolase</keyword>
<evidence type="ECO:0000313" key="7">
    <source>
        <dbReference type="EMBL" id="QYM80780.1"/>
    </source>
</evidence>
<organism evidence="7 8">
    <name type="scientific">Horticoccus luteus</name>
    <dbReference type="NCBI Taxonomy" id="2862869"/>
    <lineage>
        <taxon>Bacteria</taxon>
        <taxon>Pseudomonadati</taxon>
        <taxon>Verrucomicrobiota</taxon>
        <taxon>Opitutia</taxon>
        <taxon>Opitutales</taxon>
        <taxon>Opitutaceae</taxon>
        <taxon>Horticoccus</taxon>
    </lineage>
</organism>
<dbReference type="PROSITE" id="PS52035">
    <property type="entry name" value="PEPTIDASE_M14"/>
    <property type="match status" value="1"/>
</dbReference>
<evidence type="ECO:0000256" key="2">
    <source>
        <dbReference type="ARBA" id="ARBA00022723"/>
    </source>
</evidence>
<keyword evidence="8" id="KW-1185">Reference proteome</keyword>
<evidence type="ECO:0000256" key="3">
    <source>
        <dbReference type="ARBA" id="ARBA00022801"/>
    </source>
</evidence>
<evidence type="ECO:0000256" key="4">
    <source>
        <dbReference type="ARBA" id="ARBA00022833"/>
    </source>
</evidence>
<evidence type="ECO:0000256" key="5">
    <source>
        <dbReference type="PROSITE-ProRule" id="PRU01379"/>
    </source>
</evidence>
<dbReference type="InterPro" id="IPR000834">
    <property type="entry name" value="Peptidase_M14"/>
</dbReference>
<dbReference type="Proteomes" id="UP000825051">
    <property type="component" value="Chromosome"/>
</dbReference>
<evidence type="ECO:0000259" key="6">
    <source>
        <dbReference type="PROSITE" id="PS52035"/>
    </source>
</evidence>
<dbReference type="Pfam" id="PF24827">
    <property type="entry name" value="AstE_AspA_cat"/>
    <property type="match status" value="1"/>
</dbReference>
<comment type="caution">
    <text evidence="5">Lacks conserved residue(s) required for the propagation of feature annotation.</text>
</comment>
<dbReference type="KEGG" id="ole:K0B96_07040"/>
<comment type="similarity">
    <text evidence="5">Belongs to the peptidase M14 family.</text>
</comment>
<evidence type="ECO:0000256" key="1">
    <source>
        <dbReference type="ARBA" id="ARBA00001947"/>
    </source>
</evidence>
<dbReference type="GO" id="GO:0006508">
    <property type="term" value="P:proteolysis"/>
    <property type="evidence" value="ECO:0007669"/>
    <property type="project" value="InterPro"/>
</dbReference>
<dbReference type="GO" id="GO:0004181">
    <property type="term" value="F:metallocarboxypeptidase activity"/>
    <property type="evidence" value="ECO:0007669"/>
    <property type="project" value="InterPro"/>
</dbReference>
<feature type="domain" description="Peptidase M14" evidence="6">
    <location>
        <begin position="1"/>
        <end position="233"/>
    </location>
</feature>
<evidence type="ECO:0000313" key="8">
    <source>
        <dbReference type="Proteomes" id="UP000825051"/>
    </source>
</evidence>
<proteinExistence type="inferred from homology"/>
<dbReference type="AlphaFoldDB" id="A0A8F9TZ30"/>
<gene>
    <name evidence="7" type="ORF">K0B96_07040</name>
</gene>
<dbReference type="SUPFAM" id="SSF53187">
    <property type="entry name" value="Zn-dependent exopeptidases"/>
    <property type="match status" value="1"/>
</dbReference>
<accession>A0A8F9TZ30</accession>
<dbReference type="Gene3D" id="3.40.630.10">
    <property type="entry name" value="Zn peptidases"/>
    <property type="match status" value="1"/>
</dbReference>
<dbReference type="CDD" id="cd06231">
    <property type="entry name" value="M14_REP34-like"/>
    <property type="match status" value="1"/>
</dbReference>
<dbReference type="GO" id="GO:0008270">
    <property type="term" value="F:zinc ion binding"/>
    <property type="evidence" value="ECO:0007669"/>
    <property type="project" value="InterPro"/>
</dbReference>